<accession>A0AAP3UXN3</accession>
<feature type="region of interest" description="Disordered" evidence="1">
    <location>
        <begin position="29"/>
        <end position="53"/>
    </location>
</feature>
<dbReference type="PROSITE" id="PS51318">
    <property type="entry name" value="TAT"/>
    <property type="match status" value="1"/>
</dbReference>
<evidence type="ECO:0000256" key="1">
    <source>
        <dbReference type="SAM" id="MobiDB-lite"/>
    </source>
</evidence>
<evidence type="ECO:0000313" key="3">
    <source>
        <dbReference type="EMBL" id="MDF1584766.1"/>
    </source>
</evidence>
<dbReference type="PANTHER" id="PTHR15032:SF4">
    <property type="entry name" value="N-ACYL-PHOSPHATIDYLETHANOLAMINE-HYDROLYZING PHOSPHOLIPASE D"/>
    <property type="match status" value="1"/>
</dbReference>
<comment type="caution">
    <text evidence="3">The sequence shown here is derived from an EMBL/GenBank/DDBJ whole genome shotgun (WGS) entry which is preliminary data.</text>
</comment>
<dbReference type="Pfam" id="PF12706">
    <property type="entry name" value="Lactamase_B_2"/>
    <property type="match status" value="1"/>
</dbReference>
<sequence length="356" mass="38542">MTSSGTSRRRFLQAAATLPAALGGCLKGGAARPPDAPWHHGPDGFRNPPGSPEPGGGFGDWTSFFWRRLGAPEPDAELLPGHVLDPAAVHAGVTRLAREEAVLWLGHSCFLLRLGGLTVLTDPFLGERASPFESFGPKRLAPPPLPVAGLPPVDLVLLSHNHYDHLDLASLEELGGRQRPTLVTTLKVSDYLRKDGFASVHELDWHERLDHGPLAVTALPAIHFSKRTPFDRNASLWCGFLLQSRGRCVYFAGDTAHGPVFREIGAHYPPPDLALVPIGAYEPRELMQGSHCTPEEAALIGRELGARRLCAMHWGTIRLTDEPIFEPPARFAAGAARAGYAPEAAWRLAIGEARLL</sequence>
<feature type="domain" description="Metallo-beta-lactamase" evidence="2">
    <location>
        <begin position="119"/>
        <end position="314"/>
    </location>
</feature>
<dbReference type="RefSeq" id="WP_327787170.1">
    <property type="nucleotide sequence ID" value="NZ_JARGEQ010000001.1"/>
</dbReference>
<gene>
    <name evidence="3" type="ORF">PZ740_00020</name>
</gene>
<reference evidence="3 4" key="1">
    <citation type="submission" date="2023-03" db="EMBL/GenBank/DDBJ databases">
        <title>YIM 152171 draft genome.</title>
        <authorList>
            <person name="Yang Z."/>
        </authorList>
    </citation>
    <scope>NUCLEOTIDE SEQUENCE [LARGE SCALE GENOMIC DNA]</scope>
    <source>
        <strain evidence="3 4">YIM 152171</strain>
    </source>
</reference>
<dbReference type="EMBL" id="JARGEQ010000001">
    <property type="protein sequence ID" value="MDF1584766.1"/>
    <property type="molecule type" value="Genomic_DNA"/>
</dbReference>
<dbReference type="SUPFAM" id="SSF56281">
    <property type="entry name" value="Metallo-hydrolase/oxidoreductase"/>
    <property type="match status" value="1"/>
</dbReference>
<dbReference type="InterPro" id="IPR036866">
    <property type="entry name" value="RibonucZ/Hydroxyglut_hydro"/>
</dbReference>
<dbReference type="GO" id="GO:0005737">
    <property type="term" value="C:cytoplasm"/>
    <property type="evidence" value="ECO:0007669"/>
    <property type="project" value="TreeGrafter"/>
</dbReference>
<evidence type="ECO:0000313" key="4">
    <source>
        <dbReference type="Proteomes" id="UP001301140"/>
    </source>
</evidence>
<dbReference type="Gene3D" id="3.60.15.10">
    <property type="entry name" value="Ribonuclease Z/Hydroxyacylglutathione hydrolase-like"/>
    <property type="match status" value="1"/>
</dbReference>
<dbReference type="PANTHER" id="PTHR15032">
    <property type="entry name" value="N-ACYL-PHOSPHATIDYLETHANOLAMINE-HYDROLYZING PHOSPHOLIPASE D"/>
    <property type="match status" value="1"/>
</dbReference>
<proteinExistence type="predicted"/>
<dbReference type="AlphaFoldDB" id="A0AAP3UXN3"/>
<dbReference type="InterPro" id="IPR001279">
    <property type="entry name" value="Metallo-B-lactamas"/>
</dbReference>
<dbReference type="InterPro" id="IPR019546">
    <property type="entry name" value="TAT_signal_bac_arc"/>
</dbReference>
<dbReference type="Proteomes" id="UP001301140">
    <property type="component" value="Unassembled WGS sequence"/>
</dbReference>
<organism evidence="3 4">
    <name type="scientific">Marinimicrococcus flavescens</name>
    <dbReference type="NCBI Taxonomy" id="3031815"/>
    <lineage>
        <taxon>Bacteria</taxon>
        <taxon>Pseudomonadati</taxon>
        <taxon>Pseudomonadota</taxon>
        <taxon>Alphaproteobacteria</taxon>
        <taxon>Geminicoccales</taxon>
        <taxon>Geminicoccaceae</taxon>
        <taxon>Marinimicrococcus</taxon>
    </lineage>
</organism>
<protein>
    <submittedName>
        <fullName evidence="3">MBL fold metallo-hydrolase</fullName>
    </submittedName>
</protein>
<keyword evidence="4" id="KW-1185">Reference proteome</keyword>
<dbReference type="InterPro" id="IPR006311">
    <property type="entry name" value="TAT_signal"/>
</dbReference>
<name>A0AAP3UXN3_9PROT</name>
<dbReference type="NCBIfam" id="TIGR01409">
    <property type="entry name" value="TAT_signal_seq"/>
    <property type="match status" value="1"/>
</dbReference>
<evidence type="ECO:0000259" key="2">
    <source>
        <dbReference type="Pfam" id="PF12706"/>
    </source>
</evidence>